<protein>
    <recommendedName>
        <fullName evidence="3">DUF1748-domain-containing protein</fullName>
    </recommendedName>
</protein>
<comment type="caution">
    <text evidence="1">The sequence shown here is derived from an EMBL/GenBank/DDBJ whole genome shotgun (WGS) entry which is preliminary data.</text>
</comment>
<dbReference type="PANTHER" id="PTHR28075:SF3">
    <property type="entry name" value="DUF1748-DOMAIN-CONTAINING PROTEIN"/>
    <property type="match status" value="1"/>
</dbReference>
<dbReference type="InterPro" id="IPR013726">
    <property type="entry name" value="Mitofissin"/>
</dbReference>
<proteinExistence type="predicted"/>
<dbReference type="GO" id="GO:0005737">
    <property type="term" value="C:cytoplasm"/>
    <property type="evidence" value="ECO:0007669"/>
    <property type="project" value="TreeGrafter"/>
</dbReference>
<gene>
    <name evidence="1" type="ORF">PNOK_0773700</name>
</gene>
<evidence type="ECO:0000313" key="1">
    <source>
        <dbReference type="EMBL" id="PAV16117.1"/>
    </source>
</evidence>
<dbReference type="PANTHER" id="PTHR28075">
    <property type="entry name" value="CHROMOSOME 16, WHOLE GENOME SHOTGUN SEQUENCE"/>
    <property type="match status" value="1"/>
</dbReference>
<evidence type="ECO:0000313" key="2">
    <source>
        <dbReference type="Proteomes" id="UP000217199"/>
    </source>
</evidence>
<accession>A0A286U963</accession>
<organism evidence="1 2">
    <name type="scientific">Pyrrhoderma noxium</name>
    <dbReference type="NCBI Taxonomy" id="2282107"/>
    <lineage>
        <taxon>Eukaryota</taxon>
        <taxon>Fungi</taxon>
        <taxon>Dikarya</taxon>
        <taxon>Basidiomycota</taxon>
        <taxon>Agaricomycotina</taxon>
        <taxon>Agaricomycetes</taxon>
        <taxon>Hymenochaetales</taxon>
        <taxon>Hymenochaetaceae</taxon>
        <taxon>Pyrrhoderma</taxon>
    </lineage>
</organism>
<dbReference type="AlphaFoldDB" id="A0A286U963"/>
<dbReference type="STRING" id="2282107.A0A286U963"/>
<dbReference type="EMBL" id="NBII01000008">
    <property type="protein sequence ID" value="PAV16117.1"/>
    <property type="molecule type" value="Genomic_DNA"/>
</dbReference>
<dbReference type="OrthoDB" id="16824at2759"/>
<keyword evidence="2" id="KW-1185">Reference proteome</keyword>
<reference evidence="1 2" key="1">
    <citation type="journal article" date="2017" name="Mol. Ecol.">
        <title>Comparative and population genomic landscape of Phellinus noxius: A hypervariable fungus causing root rot in trees.</title>
        <authorList>
            <person name="Chung C.L."/>
            <person name="Lee T.J."/>
            <person name="Akiba M."/>
            <person name="Lee H.H."/>
            <person name="Kuo T.H."/>
            <person name="Liu D."/>
            <person name="Ke H.M."/>
            <person name="Yokoi T."/>
            <person name="Roa M.B."/>
            <person name="Lu M.J."/>
            <person name="Chang Y.Y."/>
            <person name="Ann P.J."/>
            <person name="Tsai J.N."/>
            <person name="Chen C.Y."/>
            <person name="Tzean S.S."/>
            <person name="Ota Y."/>
            <person name="Hattori T."/>
            <person name="Sahashi N."/>
            <person name="Liou R.F."/>
            <person name="Kikuchi T."/>
            <person name="Tsai I.J."/>
        </authorList>
    </citation>
    <scope>NUCLEOTIDE SEQUENCE [LARGE SCALE GENOMIC DNA]</scope>
    <source>
        <strain evidence="1 2">FFPRI411160</strain>
    </source>
</reference>
<name>A0A286U963_9AGAM</name>
<dbReference type="InParanoid" id="A0A286U963"/>
<dbReference type="Pfam" id="PF08520">
    <property type="entry name" value="Mitofissin"/>
    <property type="match status" value="1"/>
</dbReference>
<dbReference type="Proteomes" id="UP000217199">
    <property type="component" value="Unassembled WGS sequence"/>
</dbReference>
<evidence type="ECO:0008006" key="3">
    <source>
        <dbReference type="Google" id="ProtNLM"/>
    </source>
</evidence>
<sequence>MGMLGKFVHYTADAVLVSTVLAGVRRSSGFTPDSTAITDSTIRSVTERFLSIGETVFDTIQGTAVNSSYFKREPRDRR</sequence>